<dbReference type="Gene3D" id="3.40.50.2000">
    <property type="entry name" value="Glycogen Phosphorylase B"/>
    <property type="match status" value="2"/>
</dbReference>
<gene>
    <name evidence="2" type="ORF">LCGC14_1304820</name>
</gene>
<dbReference type="EMBL" id="LAZR01007650">
    <property type="protein sequence ID" value="KKM83885.1"/>
    <property type="molecule type" value="Genomic_DNA"/>
</dbReference>
<dbReference type="Pfam" id="PF00534">
    <property type="entry name" value="Glycos_transf_1"/>
    <property type="match status" value="1"/>
</dbReference>
<evidence type="ECO:0000313" key="2">
    <source>
        <dbReference type="EMBL" id="KKM83885.1"/>
    </source>
</evidence>
<name>A0A0F9N5C7_9ZZZZ</name>
<organism evidence="2">
    <name type="scientific">marine sediment metagenome</name>
    <dbReference type="NCBI Taxonomy" id="412755"/>
    <lineage>
        <taxon>unclassified sequences</taxon>
        <taxon>metagenomes</taxon>
        <taxon>ecological metagenomes</taxon>
    </lineage>
</organism>
<dbReference type="PANTHER" id="PTHR45947:SF3">
    <property type="entry name" value="SULFOQUINOVOSYL TRANSFERASE SQD2"/>
    <property type="match status" value="1"/>
</dbReference>
<proteinExistence type="predicted"/>
<dbReference type="GO" id="GO:0016757">
    <property type="term" value="F:glycosyltransferase activity"/>
    <property type="evidence" value="ECO:0007669"/>
    <property type="project" value="InterPro"/>
</dbReference>
<protein>
    <recommendedName>
        <fullName evidence="1">Glycosyl transferase family 1 domain-containing protein</fullName>
    </recommendedName>
</protein>
<dbReference type="InterPro" id="IPR001296">
    <property type="entry name" value="Glyco_trans_1"/>
</dbReference>
<accession>A0A0F9N5C7</accession>
<comment type="caution">
    <text evidence="2">The sequence shown here is derived from an EMBL/GenBank/DDBJ whole genome shotgun (WGS) entry which is preliminary data.</text>
</comment>
<dbReference type="PANTHER" id="PTHR45947">
    <property type="entry name" value="SULFOQUINOVOSYL TRANSFERASE SQD2"/>
    <property type="match status" value="1"/>
</dbReference>
<dbReference type="InterPro" id="IPR050194">
    <property type="entry name" value="Glycosyltransferase_grp1"/>
</dbReference>
<feature type="domain" description="Glycosyl transferase family 1" evidence="1">
    <location>
        <begin position="162"/>
        <end position="272"/>
    </location>
</feature>
<dbReference type="SUPFAM" id="SSF53756">
    <property type="entry name" value="UDP-Glycosyltransferase/glycogen phosphorylase"/>
    <property type="match status" value="1"/>
</dbReference>
<sequence>MKILSVVNMNEVSGGSNQAFLLAKHMDMAFMHYVPIPGKGIIKGENVYYATDSILDVIKETEPDILLVHSVSVEMMQEIEKIRELTRVVYVAHFNFFELQITEAYRPFINPLISFMKHVDIIICLSEKQKELLSLLTNTRIRVIPVAIEYGKYKNMECHAPSNTFIMATRFFPIKNNLVPIMAMKEVSKKYPDSFLMLCGNPGIMLSDTEAYINTLGLEGHVAYMGHKSHDLLIGEIATSKALISSSFNENCSISVLEAKALGVPVIEEDPYSPKAFADAMIALLYDDEGFKNDAEDDRVDMEKYDISNIVTEYKKVFKEVL</sequence>
<evidence type="ECO:0000259" key="1">
    <source>
        <dbReference type="Pfam" id="PF00534"/>
    </source>
</evidence>
<dbReference type="AlphaFoldDB" id="A0A0F9N5C7"/>
<dbReference type="CDD" id="cd03801">
    <property type="entry name" value="GT4_PimA-like"/>
    <property type="match status" value="1"/>
</dbReference>
<reference evidence="2" key="1">
    <citation type="journal article" date="2015" name="Nature">
        <title>Complex archaea that bridge the gap between prokaryotes and eukaryotes.</title>
        <authorList>
            <person name="Spang A."/>
            <person name="Saw J.H."/>
            <person name="Jorgensen S.L."/>
            <person name="Zaremba-Niedzwiedzka K."/>
            <person name="Martijn J."/>
            <person name="Lind A.E."/>
            <person name="van Eijk R."/>
            <person name="Schleper C."/>
            <person name="Guy L."/>
            <person name="Ettema T.J."/>
        </authorList>
    </citation>
    <scope>NUCLEOTIDE SEQUENCE</scope>
</reference>